<reference evidence="5 6" key="1">
    <citation type="submission" date="2018-06" db="EMBL/GenBank/DDBJ databases">
        <title>A transcriptomic atlas of mushroom development highlights an independent origin of complex multicellularity.</title>
        <authorList>
            <consortium name="DOE Joint Genome Institute"/>
            <person name="Krizsan K."/>
            <person name="Almasi E."/>
            <person name="Merenyi Z."/>
            <person name="Sahu N."/>
            <person name="Viragh M."/>
            <person name="Koszo T."/>
            <person name="Mondo S."/>
            <person name="Kiss B."/>
            <person name="Balint B."/>
            <person name="Kues U."/>
            <person name="Barry K."/>
            <person name="Hegedus J.C."/>
            <person name="Henrissat B."/>
            <person name="Johnson J."/>
            <person name="Lipzen A."/>
            <person name="Ohm R."/>
            <person name="Nagy I."/>
            <person name="Pangilinan J."/>
            <person name="Yan J."/>
            <person name="Xiong Y."/>
            <person name="Grigoriev I.V."/>
            <person name="Hibbett D.S."/>
            <person name="Nagy L.G."/>
        </authorList>
    </citation>
    <scope>NUCLEOTIDE SEQUENCE [LARGE SCALE GENOMIC DNA]</scope>
    <source>
        <strain evidence="5 6">SZMC22713</strain>
    </source>
</reference>
<dbReference type="Gene3D" id="3.40.710.10">
    <property type="entry name" value="DD-peptidase/beta-lactamase superfamily"/>
    <property type="match status" value="1"/>
</dbReference>
<dbReference type="Proteomes" id="UP000294933">
    <property type="component" value="Unassembled WGS sequence"/>
</dbReference>
<dbReference type="InterPro" id="IPR001466">
    <property type="entry name" value="Beta-lactam-related"/>
</dbReference>
<sequence>MVSAKFLIALIVGLIPGHRLGTNDLHESIGTKIFEQKDAVVNGDLSTYVQLLMGYYNVKGLALAVVRPDGEVEFGSWGNRTETGDKVTPDTLFNIGSCSKAFMSASLGILMDDFASGRNTTPLPHELTEFGWQTELREILPADWKLEDTWASEKANIQDILTHLSGLPRHDLSYSRTDSAKDAVRRLRYLKPTFELRQQWQYNNQMYGAGSHIVSTYTGSYAKFVKNRIFSALGMNSTTFFSSEAESTGRFSQSWSVDGRRIPYPLPDESIDLIAGAGGVITSASDITQWLKMLLRDGQHPSSNTTVVPKAGFDAVTTAHSFITGGGVGTTSFSIQGYGMGWIRFSYQGHEIVYHNGGTPGISSSIAFLPNNNLGLAVFTNGGGKNQVADAVMYRIIGDVLKLQSNANATSNGSSSTPGLQRRQEKKVTTTLPLQQYAGTYSNPGYGSITFCDPRGNSSYCRAVLSNFSTVDSASQSTSPADNSSSLFAATNRLWCTHIRLDAIEPQLPAPNPDVNGDTFGMRTPFLYPEGYGADKTPFADTYGLGDNYIAVAQFVVQHGKVVGFGIFQDIRTTVIGVRKYAEVWFDKI</sequence>
<dbReference type="EMBL" id="ML170215">
    <property type="protein sequence ID" value="TDL17828.1"/>
    <property type="molecule type" value="Genomic_DNA"/>
</dbReference>
<dbReference type="Pfam" id="PF00144">
    <property type="entry name" value="Beta-lactamase"/>
    <property type="match status" value="1"/>
</dbReference>
<evidence type="ECO:0000259" key="4">
    <source>
        <dbReference type="Pfam" id="PF00144"/>
    </source>
</evidence>
<feature type="compositionally biased region" description="Low complexity" evidence="2">
    <location>
        <begin position="407"/>
        <end position="417"/>
    </location>
</feature>
<dbReference type="InterPro" id="IPR050491">
    <property type="entry name" value="AmpC-like"/>
</dbReference>
<dbReference type="PANTHER" id="PTHR46825">
    <property type="entry name" value="D-ALANYL-D-ALANINE-CARBOXYPEPTIDASE/ENDOPEPTIDASE AMPH"/>
    <property type="match status" value="1"/>
</dbReference>
<feature type="domain" description="Beta-lactamase-related" evidence="4">
    <location>
        <begin position="48"/>
        <end position="390"/>
    </location>
</feature>
<dbReference type="OrthoDB" id="5946976at2759"/>
<protein>
    <submittedName>
        <fullName evidence="5">Beta-lactamase/transpeptidase-like protein</fullName>
    </submittedName>
</protein>
<name>A0A4Y7PRV6_9AGAM</name>
<comment type="similarity">
    <text evidence="1">Belongs to the peptidase S12 family.</text>
</comment>
<keyword evidence="3" id="KW-0732">Signal</keyword>
<keyword evidence="6" id="KW-1185">Reference proteome</keyword>
<dbReference type="STRING" id="50990.A0A4Y7PRV6"/>
<gene>
    <name evidence="5" type="ORF">BD410DRAFT_793861</name>
</gene>
<proteinExistence type="inferred from homology"/>
<evidence type="ECO:0000256" key="2">
    <source>
        <dbReference type="SAM" id="MobiDB-lite"/>
    </source>
</evidence>
<evidence type="ECO:0000313" key="6">
    <source>
        <dbReference type="Proteomes" id="UP000294933"/>
    </source>
</evidence>
<feature type="signal peptide" evidence="3">
    <location>
        <begin position="1"/>
        <end position="21"/>
    </location>
</feature>
<dbReference type="InterPro" id="IPR012338">
    <property type="entry name" value="Beta-lactam/transpept-like"/>
</dbReference>
<feature type="chain" id="PRO_5021239247" evidence="3">
    <location>
        <begin position="22"/>
        <end position="589"/>
    </location>
</feature>
<dbReference type="VEuPathDB" id="FungiDB:BD410DRAFT_793861"/>
<evidence type="ECO:0000256" key="1">
    <source>
        <dbReference type="ARBA" id="ARBA00038215"/>
    </source>
</evidence>
<evidence type="ECO:0000313" key="5">
    <source>
        <dbReference type="EMBL" id="TDL17828.1"/>
    </source>
</evidence>
<dbReference type="SUPFAM" id="SSF56601">
    <property type="entry name" value="beta-lactamase/transpeptidase-like"/>
    <property type="match status" value="1"/>
</dbReference>
<evidence type="ECO:0000256" key="3">
    <source>
        <dbReference type="SAM" id="SignalP"/>
    </source>
</evidence>
<dbReference type="AlphaFoldDB" id="A0A4Y7PRV6"/>
<accession>A0A4Y7PRV6</accession>
<feature type="region of interest" description="Disordered" evidence="2">
    <location>
        <begin position="407"/>
        <end position="429"/>
    </location>
</feature>
<organism evidence="5 6">
    <name type="scientific">Rickenella mellea</name>
    <dbReference type="NCBI Taxonomy" id="50990"/>
    <lineage>
        <taxon>Eukaryota</taxon>
        <taxon>Fungi</taxon>
        <taxon>Dikarya</taxon>
        <taxon>Basidiomycota</taxon>
        <taxon>Agaricomycotina</taxon>
        <taxon>Agaricomycetes</taxon>
        <taxon>Hymenochaetales</taxon>
        <taxon>Rickenellaceae</taxon>
        <taxon>Rickenella</taxon>
    </lineage>
</organism>
<dbReference type="PANTHER" id="PTHR46825:SF15">
    <property type="entry name" value="BETA-LACTAMASE-RELATED DOMAIN-CONTAINING PROTEIN"/>
    <property type="match status" value="1"/>
</dbReference>